<keyword evidence="5 6" id="KW-0472">Membrane</keyword>
<name>A0A0B5D041_9CORY</name>
<evidence type="ECO:0000256" key="5">
    <source>
        <dbReference type="ARBA" id="ARBA00023136"/>
    </source>
</evidence>
<feature type="transmembrane region" description="Helical" evidence="6">
    <location>
        <begin position="175"/>
        <end position="198"/>
    </location>
</feature>
<dbReference type="KEGG" id="chm:B842_00650"/>
<evidence type="ECO:0000313" key="7">
    <source>
        <dbReference type="EMBL" id="AJE31986.1"/>
    </source>
</evidence>
<dbReference type="GO" id="GO:0005886">
    <property type="term" value="C:plasma membrane"/>
    <property type="evidence" value="ECO:0007669"/>
    <property type="project" value="UniProtKB-SubCell"/>
</dbReference>
<evidence type="ECO:0008006" key="9">
    <source>
        <dbReference type="Google" id="ProtNLM"/>
    </source>
</evidence>
<dbReference type="STRING" id="1223515.B842_00650"/>
<evidence type="ECO:0000256" key="1">
    <source>
        <dbReference type="ARBA" id="ARBA00004651"/>
    </source>
</evidence>
<feature type="transmembrane region" description="Helical" evidence="6">
    <location>
        <begin position="103"/>
        <end position="124"/>
    </location>
</feature>
<feature type="transmembrane region" description="Helical" evidence="6">
    <location>
        <begin position="144"/>
        <end position="168"/>
    </location>
</feature>
<keyword evidence="3 6" id="KW-0812">Transmembrane</keyword>
<protein>
    <recommendedName>
        <fullName evidence="9">YihY/virulence factor BrkB family protein</fullName>
    </recommendedName>
</protein>
<keyword evidence="2" id="KW-1003">Cell membrane</keyword>
<feature type="transmembrane region" description="Helical" evidence="6">
    <location>
        <begin position="263"/>
        <end position="282"/>
    </location>
</feature>
<dbReference type="Pfam" id="PF03631">
    <property type="entry name" value="Virul_fac_BrkB"/>
    <property type="match status" value="1"/>
</dbReference>
<dbReference type="RefSeq" id="WP_052437643.1">
    <property type="nucleotide sequence ID" value="NZ_BCSU01000008.1"/>
</dbReference>
<gene>
    <name evidence="7" type="ORF">B842_00650</name>
</gene>
<keyword evidence="8" id="KW-1185">Reference proteome</keyword>
<evidence type="ECO:0000256" key="6">
    <source>
        <dbReference type="SAM" id="Phobius"/>
    </source>
</evidence>
<feature type="transmembrane region" description="Helical" evidence="6">
    <location>
        <begin position="235"/>
        <end position="257"/>
    </location>
</feature>
<dbReference type="InterPro" id="IPR017039">
    <property type="entry name" value="Virul_fac_BrkB"/>
</dbReference>
<accession>A0A0B5D041</accession>
<organism evidence="7 8">
    <name type="scientific">Corynebacterium humireducens NBRC 106098 = DSM 45392</name>
    <dbReference type="NCBI Taxonomy" id="1223515"/>
    <lineage>
        <taxon>Bacteria</taxon>
        <taxon>Bacillati</taxon>
        <taxon>Actinomycetota</taxon>
        <taxon>Actinomycetes</taxon>
        <taxon>Mycobacteriales</taxon>
        <taxon>Corynebacteriaceae</taxon>
        <taxon>Corynebacterium</taxon>
    </lineage>
</organism>
<feature type="transmembrane region" description="Helical" evidence="6">
    <location>
        <begin position="204"/>
        <end position="223"/>
    </location>
</feature>
<dbReference type="AlphaFoldDB" id="A0A0B5D041"/>
<dbReference type="OrthoDB" id="9781030at2"/>
<comment type="subcellular location">
    <subcellularLocation>
        <location evidence="1">Cell membrane</location>
        <topology evidence="1">Multi-pass membrane protein</topology>
    </subcellularLocation>
</comment>
<dbReference type="Proteomes" id="UP000031524">
    <property type="component" value="Chromosome"/>
</dbReference>
<dbReference type="PIRSF" id="PIRSF035875">
    <property type="entry name" value="RNase_BN"/>
    <property type="match status" value="1"/>
</dbReference>
<dbReference type="PANTHER" id="PTHR30213">
    <property type="entry name" value="INNER MEMBRANE PROTEIN YHJD"/>
    <property type="match status" value="1"/>
</dbReference>
<proteinExistence type="predicted"/>
<keyword evidence="4 6" id="KW-1133">Transmembrane helix</keyword>
<sequence length="346" mass="38236">MSTASARRPRLSSHGWRYVTGRVAHEFWLGGGPDLAAKLTFFTVMSFAPTILAIYSLATLVLANNAELVESLIADFIAGYVPGEYQESVRGVLEMVIGSQRGGVVGVIVGVAVALWSASAYVRAFSRTANTVYGQPEGRSIPRLWATMFLLTFALLVGMVGILVSVMLNETVVNATLGLIAEPLGLGGTLDFLLGAFLPVWRWVKWPVILALATVLIAVLYYFTPNVRQARFRWLSVGAFVALLGLALVSGGFWLYLSYFSSLSSYGAIGTILAFMFVLWGFNMMLVLGMKVDVEVERARQLKEGRKAEREIHLPPRSTRQVERTEAMQERLEERGRDLRKRYLAD</sequence>
<dbReference type="PANTHER" id="PTHR30213:SF0">
    <property type="entry name" value="UPF0761 MEMBRANE PROTEIN YIHY"/>
    <property type="match status" value="1"/>
</dbReference>
<evidence type="ECO:0000256" key="4">
    <source>
        <dbReference type="ARBA" id="ARBA00022989"/>
    </source>
</evidence>
<reference evidence="7 8" key="1">
    <citation type="submission" date="2013-04" db="EMBL/GenBank/DDBJ databases">
        <title>Complete genome sequence of Corynebacterium humireducens DSM 45392(T), isolated from a wastewater-fed microbial fuel cell.</title>
        <authorList>
            <person name="Ruckert C."/>
            <person name="Albersmeier A."/>
            <person name="Kalinowski J."/>
        </authorList>
    </citation>
    <scope>NUCLEOTIDE SEQUENCE [LARGE SCALE GENOMIC DNA]</scope>
    <source>
        <strain evidence="8">MFC-5</strain>
    </source>
</reference>
<evidence type="ECO:0000313" key="8">
    <source>
        <dbReference type="Proteomes" id="UP000031524"/>
    </source>
</evidence>
<evidence type="ECO:0000256" key="2">
    <source>
        <dbReference type="ARBA" id="ARBA00022475"/>
    </source>
</evidence>
<feature type="transmembrane region" description="Helical" evidence="6">
    <location>
        <begin position="39"/>
        <end position="63"/>
    </location>
</feature>
<dbReference type="HOGENOM" id="CLU_045539_3_1_11"/>
<evidence type="ECO:0000256" key="3">
    <source>
        <dbReference type="ARBA" id="ARBA00022692"/>
    </source>
</evidence>
<dbReference type="EMBL" id="CP005286">
    <property type="protein sequence ID" value="AJE31986.1"/>
    <property type="molecule type" value="Genomic_DNA"/>
</dbReference>